<feature type="compositionally biased region" description="Low complexity" evidence="7">
    <location>
        <begin position="1"/>
        <end position="15"/>
    </location>
</feature>
<dbReference type="PANTHER" id="PTHR47660:SF2">
    <property type="entry name" value="TRANSCRIPTION FACTOR WITH C2H2 AND ZN(2)-CYS(6) DNA BINDING DOMAIN (EUROFUNG)"/>
    <property type="match status" value="1"/>
</dbReference>
<keyword evidence="4" id="KW-0804">Transcription</keyword>
<evidence type="ECO:0000259" key="8">
    <source>
        <dbReference type="PROSITE" id="PS50048"/>
    </source>
</evidence>
<dbReference type="PROSITE" id="PS50157">
    <property type="entry name" value="ZINC_FINGER_C2H2_2"/>
    <property type="match status" value="2"/>
</dbReference>
<dbReference type="InterPro" id="IPR036236">
    <property type="entry name" value="Znf_C2H2_sf"/>
</dbReference>
<feature type="domain" description="C2H2-type" evidence="9">
    <location>
        <begin position="212"/>
        <end position="239"/>
    </location>
</feature>
<keyword evidence="2" id="KW-0862">Zinc</keyword>
<feature type="region of interest" description="Disordered" evidence="7">
    <location>
        <begin position="304"/>
        <end position="379"/>
    </location>
</feature>
<dbReference type="Gene3D" id="4.10.240.10">
    <property type="entry name" value="Zn(2)-C6 fungal-type DNA-binding domain"/>
    <property type="match status" value="1"/>
</dbReference>
<gene>
    <name evidence="10" type="ORF">HOO65_060633</name>
</gene>
<feature type="region of interest" description="Disordered" evidence="7">
    <location>
        <begin position="393"/>
        <end position="418"/>
    </location>
</feature>
<feature type="compositionally biased region" description="Polar residues" evidence="7">
    <location>
        <begin position="347"/>
        <end position="363"/>
    </location>
</feature>
<comment type="caution">
    <text evidence="10">The sequence shown here is derived from an EMBL/GenBank/DDBJ whole genome shotgun (WGS) entry which is preliminary data.</text>
</comment>
<dbReference type="RefSeq" id="XP_070857983.1">
    <property type="nucleotide sequence ID" value="XM_071001178.1"/>
</dbReference>
<feature type="domain" description="Zn(2)-C6 fungal-type" evidence="8">
    <location>
        <begin position="258"/>
        <end position="287"/>
    </location>
</feature>
<keyword evidence="11" id="KW-1185">Reference proteome</keyword>
<dbReference type="Proteomes" id="UP001610728">
    <property type="component" value="Unassembled WGS sequence"/>
</dbReference>
<keyword evidence="5" id="KW-0539">Nucleus</keyword>
<keyword evidence="6" id="KW-0863">Zinc-finger</keyword>
<feature type="compositionally biased region" description="Low complexity" evidence="7">
    <location>
        <begin position="40"/>
        <end position="81"/>
    </location>
</feature>
<evidence type="ECO:0000256" key="1">
    <source>
        <dbReference type="ARBA" id="ARBA00022723"/>
    </source>
</evidence>
<evidence type="ECO:0000259" key="9">
    <source>
        <dbReference type="PROSITE" id="PS50157"/>
    </source>
</evidence>
<evidence type="ECO:0000313" key="11">
    <source>
        <dbReference type="Proteomes" id="UP001610728"/>
    </source>
</evidence>
<dbReference type="SMART" id="SM00066">
    <property type="entry name" value="GAL4"/>
    <property type="match status" value="1"/>
</dbReference>
<dbReference type="Gene3D" id="3.30.160.60">
    <property type="entry name" value="Classic Zinc Finger"/>
    <property type="match status" value="2"/>
</dbReference>
<dbReference type="PROSITE" id="PS00028">
    <property type="entry name" value="ZINC_FINGER_C2H2_1"/>
    <property type="match status" value="2"/>
</dbReference>
<evidence type="ECO:0000256" key="5">
    <source>
        <dbReference type="ARBA" id="ARBA00023242"/>
    </source>
</evidence>
<evidence type="ECO:0000256" key="4">
    <source>
        <dbReference type="ARBA" id="ARBA00023163"/>
    </source>
</evidence>
<dbReference type="PROSITE" id="PS50048">
    <property type="entry name" value="ZN2_CY6_FUNGAL_2"/>
    <property type="match status" value="1"/>
</dbReference>
<accession>A0ABR4MET8</accession>
<evidence type="ECO:0000256" key="7">
    <source>
        <dbReference type="SAM" id="MobiDB-lite"/>
    </source>
</evidence>
<reference evidence="10 11" key="1">
    <citation type="submission" date="2020-05" db="EMBL/GenBank/DDBJ databases">
        <title>Ceratocystis lukuohia genome.</title>
        <authorList>
            <person name="Harrington T.C."/>
            <person name="Kim K."/>
            <person name="Mayers C.G."/>
        </authorList>
    </citation>
    <scope>NUCLEOTIDE SEQUENCE [LARGE SCALE GENOMIC DNA]</scope>
    <source>
        <strain evidence="10 11">C4212</strain>
    </source>
</reference>
<dbReference type="PROSITE" id="PS00463">
    <property type="entry name" value="ZN2_CY6_FUNGAL_1"/>
    <property type="match status" value="1"/>
</dbReference>
<dbReference type="SUPFAM" id="SSF57667">
    <property type="entry name" value="beta-beta-alpha zinc fingers"/>
    <property type="match status" value="1"/>
</dbReference>
<feature type="region of interest" description="Disordered" evidence="7">
    <location>
        <begin position="148"/>
        <end position="188"/>
    </location>
</feature>
<sequence length="509" mass="55048">MPQLSSSSSLSLNLLDASNPLDRTSQKKERSQEPTPNLTQDQSQQQPQDRRSQSQSQSQSPSPLPSKSQSQSQSQPKSQLQNQPHGPGPQSESRVSASISITQHSMIDTVLPKSTVEFPSVSYDSVLAASLRGSSAPASDTANAFSTTVAVSPTPPTSFTPSPGRHSTTRSKTDARAPTSSGPHVCPDCQRQYSRSEHLARHIQSHTLGKRFQCPDCGKAFARTDLLRRHAQSHKNEDGSKRRRTGAGAPRAGRVSHACKQCSTARVKCEEAKPCTRCRLRNLTCEYNANEAALALYNPHLKASTPGGLATTARSSLRQPLAGEREGEIEESTLEPAPRSMPELISGSKSTLKPGAQASSSVSPMRAPDGLENPSGRLLPIPVETLENSIPLANSQQQAQQQSQKQAQQQQQQNLAQPSDSVLFQLRQPEMPFSSMNLPGSDFYCPEASNNANTREIPGTQVASLESRLELGYASAPSYQRAHPIQQSPSEFLTQSAQDFQSQGKEIVV</sequence>
<dbReference type="SMART" id="SM00355">
    <property type="entry name" value="ZnF_C2H2"/>
    <property type="match status" value="2"/>
</dbReference>
<protein>
    <submittedName>
        <fullName evidence="10">Early growth response protein 1</fullName>
    </submittedName>
</protein>
<keyword evidence="3" id="KW-0805">Transcription regulation</keyword>
<dbReference type="GeneID" id="98120029"/>
<feature type="compositionally biased region" description="Polar residues" evidence="7">
    <location>
        <begin position="90"/>
        <end position="100"/>
    </location>
</feature>
<feature type="compositionally biased region" description="Low complexity" evidence="7">
    <location>
        <begin position="393"/>
        <end position="417"/>
    </location>
</feature>
<proteinExistence type="predicted"/>
<name>A0ABR4MET8_9PEZI</name>
<evidence type="ECO:0000256" key="6">
    <source>
        <dbReference type="PROSITE-ProRule" id="PRU00042"/>
    </source>
</evidence>
<evidence type="ECO:0000256" key="3">
    <source>
        <dbReference type="ARBA" id="ARBA00023015"/>
    </source>
</evidence>
<dbReference type="Pfam" id="PF00096">
    <property type="entry name" value="zf-C2H2"/>
    <property type="match status" value="2"/>
</dbReference>
<keyword evidence="1" id="KW-0479">Metal-binding</keyword>
<dbReference type="Pfam" id="PF00172">
    <property type="entry name" value="Zn_clus"/>
    <property type="match status" value="1"/>
</dbReference>
<dbReference type="EMBL" id="JABSNW010000006">
    <property type="protein sequence ID" value="KAL2886803.1"/>
    <property type="molecule type" value="Genomic_DNA"/>
</dbReference>
<evidence type="ECO:0000313" key="10">
    <source>
        <dbReference type="EMBL" id="KAL2886803.1"/>
    </source>
</evidence>
<dbReference type="SUPFAM" id="SSF57701">
    <property type="entry name" value="Zn2/Cys6 DNA-binding domain"/>
    <property type="match status" value="1"/>
</dbReference>
<feature type="domain" description="C2H2-type" evidence="9">
    <location>
        <begin position="184"/>
        <end position="211"/>
    </location>
</feature>
<feature type="region of interest" description="Disordered" evidence="7">
    <location>
        <begin position="1"/>
        <end position="100"/>
    </location>
</feature>
<dbReference type="InterPro" id="IPR036864">
    <property type="entry name" value="Zn2-C6_fun-type_DNA-bd_sf"/>
</dbReference>
<dbReference type="InterPro" id="IPR013087">
    <property type="entry name" value="Znf_C2H2_type"/>
</dbReference>
<dbReference type="InterPro" id="IPR001138">
    <property type="entry name" value="Zn2Cys6_DnaBD"/>
</dbReference>
<dbReference type="CDD" id="cd00067">
    <property type="entry name" value="GAL4"/>
    <property type="match status" value="1"/>
</dbReference>
<dbReference type="PANTHER" id="PTHR47660">
    <property type="entry name" value="TRANSCRIPTION FACTOR WITH C2H2 AND ZN(2)-CYS(6) DNA BINDING DOMAIN (EUROFUNG)-RELATED-RELATED"/>
    <property type="match status" value="1"/>
</dbReference>
<feature type="region of interest" description="Disordered" evidence="7">
    <location>
        <begin position="230"/>
        <end position="252"/>
    </location>
</feature>
<organism evidence="10 11">
    <name type="scientific">Ceratocystis lukuohia</name>
    <dbReference type="NCBI Taxonomy" id="2019550"/>
    <lineage>
        <taxon>Eukaryota</taxon>
        <taxon>Fungi</taxon>
        <taxon>Dikarya</taxon>
        <taxon>Ascomycota</taxon>
        <taxon>Pezizomycotina</taxon>
        <taxon>Sordariomycetes</taxon>
        <taxon>Hypocreomycetidae</taxon>
        <taxon>Microascales</taxon>
        <taxon>Ceratocystidaceae</taxon>
        <taxon>Ceratocystis</taxon>
    </lineage>
</organism>
<evidence type="ECO:0000256" key="2">
    <source>
        <dbReference type="ARBA" id="ARBA00022833"/>
    </source>
</evidence>